<dbReference type="Proteomes" id="UP000316495">
    <property type="component" value="Unassembled WGS sequence"/>
</dbReference>
<keyword evidence="6" id="KW-0961">Cell wall biogenesis/degradation</keyword>
<dbReference type="GO" id="GO:0009002">
    <property type="term" value="F:serine-type D-Ala-D-Ala carboxypeptidase activity"/>
    <property type="evidence" value="ECO:0007669"/>
    <property type="project" value="InterPro"/>
</dbReference>
<dbReference type="InterPro" id="IPR018044">
    <property type="entry name" value="Peptidase_S11"/>
</dbReference>
<feature type="domain" description="Peptidase S11 D-alanyl-D-alanine carboxypeptidase A N-terminal" evidence="10">
    <location>
        <begin position="59"/>
        <end position="287"/>
    </location>
</feature>
<dbReference type="InterPro" id="IPR001967">
    <property type="entry name" value="Peptidase_S11_N"/>
</dbReference>
<dbReference type="GO" id="GO:0009252">
    <property type="term" value="P:peptidoglycan biosynthetic process"/>
    <property type="evidence" value="ECO:0007669"/>
    <property type="project" value="UniProtKB-KW"/>
</dbReference>
<evidence type="ECO:0000256" key="3">
    <source>
        <dbReference type="ARBA" id="ARBA00022801"/>
    </source>
</evidence>
<sequence length="317" mass="34720">MIEKPLIIVSLVTSFFGFSAENYNQKIADFYNRDSYSKAEAESIGPAPPELQNLPIVSSATKPAINAKFYALIDYETGAALIEKKSTEKTPIASTTKIMTAIVALENYNLDDVVTISEKAAYQPGADAYLRVGEKITVSELLHCMLIKSGNDSAYALAEFMDKSDIPTIESFVDKMNIKAEEFGLSNSNFRDPAGLDVSGYSTAADMAQITRYALQNATFRKIVSTSDYVATSVDKTAYHQLHNSNRLVAEYQYPGAIGVKTGFMPEASHSLVGAATRNGHTLIAAVYYTYADTATASADETKKLLDWGFEYTKWDD</sequence>
<feature type="binding site" evidence="8">
    <location>
        <position position="261"/>
    </location>
    <ligand>
        <name>substrate</name>
    </ligand>
</feature>
<evidence type="ECO:0000256" key="5">
    <source>
        <dbReference type="ARBA" id="ARBA00022984"/>
    </source>
</evidence>
<organism evidence="11 12">
    <name type="scientific">Candidatus Berkelbacteria bacterium Athens1014_28</name>
    <dbReference type="NCBI Taxonomy" id="2017145"/>
    <lineage>
        <taxon>Bacteria</taxon>
        <taxon>Candidatus Berkelbacteria</taxon>
    </lineage>
</organism>
<dbReference type="PANTHER" id="PTHR21581">
    <property type="entry name" value="D-ALANYL-D-ALANINE CARBOXYPEPTIDASE"/>
    <property type="match status" value="1"/>
</dbReference>
<evidence type="ECO:0000256" key="2">
    <source>
        <dbReference type="ARBA" id="ARBA00022729"/>
    </source>
</evidence>
<evidence type="ECO:0000256" key="8">
    <source>
        <dbReference type="PIRSR" id="PIRSR618044-2"/>
    </source>
</evidence>
<feature type="active site" evidence="7">
    <location>
        <position position="149"/>
    </location>
</feature>
<keyword evidence="4" id="KW-0133">Cell shape</keyword>
<dbReference type="Gene3D" id="3.40.710.10">
    <property type="entry name" value="DD-peptidase/beta-lactamase superfamily"/>
    <property type="match status" value="1"/>
</dbReference>
<protein>
    <submittedName>
        <fullName evidence="11">D-alanyl-D-alanine carboxypeptidase (Penicillin-binding protein 5/6)</fullName>
    </submittedName>
</protein>
<feature type="active site" description="Acyl-ester intermediate" evidence="7">
    <location>
        <position position="94"/>
    </location>
</feature>
<keyword evidence="5" id="KW-0573">Peptidoglycan synthesis</keyword>
<comment type="similarity">
    <text evidence="1 9">Belongs to the peptidase S11 family.</text>
</comment>
<evidence type="ECO:0000256" key="1">
    <source>
        <dbReference type="ARBA" id="ARBA00007164"/>
    </source>
</evidence>
<gene>
    <name evidence="11" type="ORF">Athens101428_45</name>
</gene>
<dbReference type="InterPro" id="IPR012338">
    <property type="entry name" value="Beta-lactam/transpept-like"/>
</dbReference>
<dbReference type="GO" id="GO:0008360">
    <property type="term" value="P:regulation of cell shape"/>
    <property type="evidence" value="ECO:0007669"/>
    <property type="project" value="UniProtKB-KW"/>
</dbReference>
<proteinExistence type="inferred from homology"/>
<reference evidence="11 12" key="1">
    <citation type="submission" date="2017-07" db="EMBL/GenBank/DDBJ databases">
        <title>Mechanisms for carbon and nitrogen cycling indicate functional differentiation within the Candidate Phyla Radiation.</title>
        <authorList>
            <person name="Danczak R.E."/>
            <person name="Johnston M.D."/>
            <person name="Kenah C."/>
            <person name="Slattery M."/>
            <person name="Wrighton K.C."/>
            <person name="Wilkins M.J."/>
        </authorList>
    </citation>
    <scope>NUCLEOTIDE SEQUENCE [LARGE SCALE GENOMIC DNA]</scope>
    <source>
        <strain evidence="11">Athens1014_28</strain>
    </source>
</reference>
<dbReference type="GO" id="GO:0071555">
    <property type="term" value="P:cell wall organization"/>
    <property type="evidence" value="ECO:0007669"/>
    <property type="project" value="UniProtKB-KW"/>
</dbReference>
<evidence type="ECO:0000256" key="7">
    <source>
        <dbReference type="PIRSR" id="PIRSR618044-1"/>
    </source>
</evidence>
<dbReference type="SUPFAM" id="SSF56601">
    <property type="entry name" value="beta-lactamase/transpeptidase-like"/>
    <property type="match status" value="1"/>
</dbReference>
<dbReference type="Pfam" id="PF00768">
    <property type="entry name" value="Peptidase_S11"/>
    <property type="match status" value="1"/>
</dbReference>
<comment type="caution">
    <text evidence="11">The sequence shown here is derived from an EMBL/GenBank/DDBJ whole genome shotgun (WGS) entry which is preliminary data.</text>
</comment>
<dbReference type="AlphaFoldDB" id="A0A554LR30"/>
<dbReference type="PRINTS" id="PR00725">
    <property type="entry name" value="DADACBPTASE1"/>
</dbReference>
<dbReference type="PANTHER" id="PTHR21581:SF33">
    <property type="entry name" value="D-ALANYL-D-ALANINE CARBOXYPEPTIDASE DACB"/>
    <property type="match status" value="1"/>
</dbReference>
<dbReference type="EMBL" id="VMGN01000001">
    <property type="protein sequence ID" value="TSC95317.1"/>
    <property type="molecule type" value="Genomic_DNA"/>
</dbReference>
<keyword evidence="11" id="KW-0645">Protease</keyword>
<evidence type="ECO:0000313" key="11">
    <source>
        <dbReference type="EMBL" id="TSC95317.1"/>
    </source>
</evidence>
<evidence type="ECO:0000256" key="6">
    <source>
        <dbReference type="ARBA" id="ARBA00023316"/>
    </source>
</evidence>
<feature type="active site" description="Proton acceptor" evidence="7">
    <location>
        <position position="97"/>
    </location>
</feature>
<name>A0A554LR30_9BACT</name>
<dbReference type="GO" id="GO:0006508">
    <property type="term" value="P:proteolysis"/>
    <property type="evidence" value="ECO:0007669"/>
    <property type="project" value="InterPro"/>
</dbReference>
<keyword evidence="2" id="KW-0732">Signal</keyword>
<evidence type="ECO:0000259" key="10">
    <source>
        <dbReference type="Pfam" id="PF00768"/>
    </source>
</evidence>
<keyword evidence="11" id="KW-0121">Carboxypeptidase</keyword>
<keyword evidence="3" id="KW-0378">Hydrolase</keyword>
<accession>A0A554LR30</accession>
<evidence type="ECO:0000256" key="9">
    <source>
        <dbReference type="RuleBase" id="RU004016"/>
    </source>
</evidence>
<evidence type="ECO:0000313" key="12">
    <source>
        <dbReference type="Proteomes" id="UP000316495"/>
    </source>
</evidence>
<evidence type="ECO:0000256" key="4">
    <source>
        <dbReference type="ARBA" id="ARBA00022960"/>
    </source>
</evidence>